<protein>
    <submittedName>
        <fullName evidence="1">Uncharacterized protein</fullName>
    </submittedName>
</protein>
<dbReference type="Proteomes" id="UP000680279">
    <property type="component" value="Unassembled WGS sequence"/>
</dbReference>
<sequence length="52" mass="5581">MEEKEKDVEGAEFDYFVDAEKYGTGMIVNTTTITIIATASGSFAVVGSETKV</sequence>
<dbReference type="EMBL" id="BOQT01000007">
    <property type="protein sequence ID" value="GIN21187.1"/>
    <property type="molecule type" value="Genomic_DNA"/>
</dbReference>
<gene>
    <name evidence="1" type="ORF">J1TS3_23210</name>
</gene>
<name>A0ABQ4K625_9BACI</name>
<evidence type="ECO:0000313" key="1">
    <source>
        <dbReference type="EMBL" id="GIN21187.1"/>
    </source>
</evidence>
<organism evidence="1 2">
    <name type="scientific">Siminovitchia fordii</name>
    <dbReference type="NCBI Taxonomy" id="254759"/>
    <lineage>
        <taxon>Bacteria</taxon>
        <taxon>Bacillati</taxon>
        <taxon>Bacillota</taxon>
        <taxon>Bacilli</taxon>
        <taxon>Bacillales</taxon>
        <taxon>Bacillaceae</taxon>
        <taxon>Siminovitchia</taxon>
    </lineage>
</organism>
<evidence type="ECO:0000313" key="2">
    <source>
        <dbReference type="Proteomes" id="UP000680279"/>
    </source>
</evidence>
<keyword evidence="2" id="KW-1185">Reference proteome</keyword>
<reference evidence="1 2" key="1">
    <citation type="submission" date="2021-03" db="EMBL/GenBank/DDBJ databases">
        <title>Antimicrobial resistance genes in bacteria isolated from Japanese honey, and their potential for conferring macrolide and lincosamide resistance in the American foulbrood pathogen Paenibacillus larvae.</title>
        <authorList>
            <person name="Okamoto M."/>
            <person name="Kumagai M."/>
            <person name="Kanamori H."/>
            <person name="Takamatsu D."/>
        </authorList>
    </citation>
    <scope>NUCLEOTIDE SEQUENCE [LARGE SCALE GENOMIC DNA]</scope>
    <source>
        <strain evidence="1 2">J1TS3</strain>
    </source>
</reference>
<accession>A0ABQ4K625</accession>
<comment type="caution">
    <text evidence="1">The sequence shown here is derived from an EMBL/GenBank/DDBJ whole genome shotgun (WGS) entry which is preliminary data.</text>
</comment>
<proteinExistence type="predicted"/>